<evidence type="ECO:0000256" key="1">
    <source>
        <dbReference type="ARBA" id="ARBA00022825"/>
    </source>
</evidence>
<proteinExistence type="predicted"/>
<dbReference type="InterPro" id="IPR009003">
    <property type="entry name" value="Peptidase_S1_PA"/>
</dbReference>
<keyword evidence="3" id="KW-0472">Membrane</keyword>
<keyword evidence="1" id="KW-0645">Protease</keyword>
<reference evidence="5 6" key="1">
    <citation type="submission" date="2018-12" db="EMBL/GenBank/DDBJ databases">
        <title>Comparitive functional genomics of dry heat resistant strains isolated from the viking spacecraft.</title>
        <authorList>
            <person name="Seuylemezian A."/>
            <person name="Vaishampayan P."/>
        </authorList>
    </citation>
    <scope>NUCLEOTIDE SEQUENCE [LARGE SCALE GENOMIC DNA]</scope>
    <source>
        <strain evidence="5 6">M6-11</strain>
    </source>
</reference>
<evidence type="ECO:0000256" key="2">
    <source>
        <dbReference type="SAM" id="MobiDB-lite"/>
    </source>
</evidence>
<dbReference type="SUPFAM" id="SSF50494">
    <property type="entry name" value="Trypsin-like serine proteases"/>
    <property type="match status" value="1"/>
</dbReference>
<dbReference type="InterPro" id="IPR001940">
    <property type="entry name" value="Peptidase_S1C"/>
</dbReference>
<sequence length="516" mass="55844">MGINCRILRLSTTKIYISSSGRSEHTMKCPNCGHKSDQFEGTCPECGNRMTRGNRKKKRKSIVASAVAALFLLTGGAFATLQFLGDEDAAVETEPVAPDKETLPETDEPVPDEKEDQPEEVPEEDEPAEETTKEDVAEPVVSEGTVERAIQEDNAVAQEAIILPEKIAGQERDAQQIIKESLPKVFTILTDDNIGSGFLYKKGGLIATNAHVVSGFTDVTVRNSDGKEAAGRVIGISDRSDVALVKVDDFSNIEPFKLENDVTPIGTEVIAIGSPHGLSNTVTTGKLTAHDQNLELGFIYENIYQINARIERGNSGGPLIDAKTGKVVGINSLVMQDNSLVGFAIPLYSMTGLLDQWAASPMSPDQVVGVFGTYDEFEGGAASPEDDEFEGGWEGDTLNEIALENFALSFGHFHSLMKDAGDFFWVADLVLPESPAYDKLTQEAKELADSGITYKLTGQDVTSVEIIDDYAIVHSTETEEATAADGTVEETQVNREYKVIIDENGFFQVSDVTVAE</sequence>
<dbReference type="Proteomes" id="UP000272481">
    <property type="component" value="Unassembled WGS sequence"/>
</dbReference>
<evidence type="ECO:0000313" key="5">
    <source>
        <dbReference type="EMBL" id="RSK31012.1"/>
    </source>
</evidence>
<dbReference type="Pfam" id="PF22819">
    <property type="entry name" value="TcaA_5th"/>
    <property type="match status" value="1"/>
</dbReference>
<dbReference type="PANTHER" id="PTHR22939:SF129">
    <property type="entry name" value="SERINE PROTEASE HTRA2, MITOCHONDRIAL"/>
    <property type="match status" value="1"/>
</dbReference>
<organism evidence="5 6">
    <name type="scientific">Bhargavaea beijingensis</name>
    <dbReference type="NCBI Taxonomy" id="426756"/>
    <lineage>
        <taxon>Bacteria</taxon>
        <taxon>Bacillati</taxon>
        <taxon>Bacillota</taxon>
        <taxon>Bacilli</taxon>
        <taxon>Bacillales</taxon>
        <taxon>Caryophanaceae</taxon>
        <taxon>Bhargavaea</taxon>
    </lineage>
</organism>
<dbReference type="Pfam" id="PF13365">
    <property type="entry name" value="Trypsin_2"/>
    <property type="match status" value="1"/>
</dbReference>
<feature type="region of interest" description="Disordered" evidence="2">
    <location>
        <begin position="93"/>
        <end position="144"/>
    </location>
</feature>
<evidence type="ECO:0000313" key="6">
    <source>
        <dbReference type="Proteomes" id="UP000272481"/>
    </source>
</evidence>
<feature type="compositionally biased region" description="Acidic residues" evidence="2">
    <location>
        <begin position="104"/>
        <end position="129"/>
    </location>
</feature>
<dbReference type="Gene3D" id="2.40.10.120">
    <property type="match status" value="1"/>
</dbReference>
<evidence type="ECO:0000259" key="4">
    <source>
        <dbReference type="Pfam" id="PF22819"/>
    </source>
</evidence>
<keyword evidence="3" id="KW-1133">Transmembrane helix</keyword>
<name>A0ABX9ZCC9_9BACL</name>
<evidence type="ECO:0000256" key="3">
    <source>
        <dbReference type="SAM" id="Phobius"/>
    </source>
</evidence>
<dbReference type="InterPro" id="IPR054528">
    <property type="entry name" value="TcaA_5th"/>
</dbReference>
<dbReference type="PANTHER" id="PTHR22939">
    <property type="entry name" value="SERINE PROTEASE FAMILY S1C HTRA-RELATED"/>
    <property type="match status" value="1"/>
</dbReference>
<keyword evidence="3" id="KW-0812">Transmembrane</keyword>
<accession>A0ABX9ZCC9</accession>
<dbReference type="PRINTS" id="PR00834">
    <property type="entry name" value="PROTEASES2C"/>
</dbReference>
<keyword evidence="6" id="KW-1185">Reference proteome</keyword>
<keyword evidence="1" id="KW-0378">Hydrolase</keyword>
<gene>
    <name evidence="5" type="ORF">EJA12_09855</name>
</gene>
<protein>
    <submittedName>
        <fullName evidence="5">Trypsin-like serine protease</fullName>
    </submittedName>
</protein>
<feature type="domain" description="TcaA protein NTF2-like" evidence="4">
    <location>
        <begin position="420"/>
        <end position="512"/>
    </location>
</feature>
<dbReference type="EMBL" id="RWGW01000013">
    <property type="protein sequence ID" value="RSK31012.1"/>
    <property type="molecule type" value="Genomic_DNA"/>
</dbReference>
<comment type="caution">
    <text evidence="5">The sequence shown here is derived from an EMBL/GenBank/DDBJ whole genome shotgun (WGS) entry which is preliminary data.</text>
</comment>
<keyword evidence="1" id="KW-0720">Serine protease</keyword>
<feature type="transmembrane region" description="Helical" evidence="3">
    <location>
        <begin position="62"/>
        <end position="84"/>
    </location>
</feature>